<dbReference type="Pfam" id="PF01408">
    <property type="entry name" value="GFO_IDH_MocA"/>
    <property type="match status" value="1"/>
</dbReference>
<dbReference type="RefSeq" id="WP_205121286.1">
    <property type="nucleotide sequence ID" value="NZ_JAFBCM010000001.1"/>
</dbReference>
<evidence type="ECO:0000313" key="4">
    <source>
        <dbReference type="EMBL" id="MFC3765329.1"/>
    </source>
</evidence>
<comment type="similarity">
    <text evidence="1">Belongs to the Gfo/Idh/MocA family.</text>
</comment>
<dbReference type="Gene3D" id="3.40.50.720">
    <property type="entry name" value="NAD(P)-binding Rossmann-like Domain"/>
    <property type="match status" value="1"/>
</dbReference>
<dbReference type="EMBL" id="JBHRZH010000037">
    <property type="protein sequence ID" value="MFC3765329.1"/>
    <property type="molecule type" value="Genomic_DNA"/>
</dbReference>
<dbReference type="InterPro" id="IPR004104">
    <property type="entry name" value="Gfo/Idh/MocA-like_OxRdtase_C"/>
</dbReference>
<dbReference type="InterPro" id="IPR000683">
    <property type="entry name" value="Gfo/Idh/MocA-like_OxRdtase_N"/>
</dbReference>
<comment type="caution">
    <text evidence="4">The sequence shown here is derived from an EMBL/GenBank/DDBJ whole genome shotgun (WGS) entry which is preliminary data.</text>
</comment>
<protein>
    <submittedName>
        <fullName evidence="4">Gfo/Idh/MocA family protein</fullName>
    </submittedName>
</protein>
<dbReference type="InterPro" id="IPR036291">
    <property type="entry name" value="NAD(P)-bd_dom_sf"/>
</dbReference>
<dbReference type="SUPFAM" id="SSF55347">
    <property type="entry name" value="Glyceraldehyde-3-phosphate dehydrogenase-like, C-terminal domain"/>
    <property type="match status" value="1"/>
</dbReference>
<dbReference type="Pfam" id="PF02894">
    <property type="entry name" value="GFO_IDH_MocA_C"/>
    <property type="match status" value="1"/>
</dbReference>
<gene>
    <name evidence="4" type="ORF">ACFOUW_31145</name>
</gene>
<proteinExistence type="inferred from homology"/>
<reference evidence="5" key="1">
    <citation type="journal article" date="2019" name="Int. J. Syst. Evol. Microbiol.">
        <title>The Global Catalogue of Microorganisms (GCM) 10K type strain sequencing project: providing services to taxonomists for standard genome sequencing and annotation.</title>
        <authorList>
            <consortium name="The Broad Institute Genomics Platform"/>
            <consortium name="The Broad Institute Genome Sequencing Center for Infectious Disease"/>
            <person name="Wu L."/>
            <person name="Ma J."/>
        </authorList>
    </citation>
    <scope>NUCLEOTIDE SEQUENCE [LARGE SCALE GENOMIC DNA]</scope>
    <source>
        <strain evidence="5">CGMCC 4.7241</strain>
    </source>
</reference>
<evidence type="ECO:0000259" key="3">
    <source>
        <dbReference type="Pfam" id="PF02894"/>
    </source>
</evidence>
<dbReference type="PANTHER" id="PTHR43377">
    <property type="entry name" value="BILIVERDIN REDUCTASE A"/>
    <property type="match status" value="1"/>
</dbReference>
<name>A0ABV7YMA3_9ACTN</name>
<dbReference type="PANTHER" id="PTHR43377:SF2">
    <property type="entry name" value="BINDING ROSSMANN FOLD OXIDOREDUCTASE, PUTATIVE (AFU_ORTHOLOGUE AFUA_4G00560)-RELATED"/>
    <property type="match status" value="1"/>
</dbReference>
<evidence type="ECO:0000313" key="5">
    <source>
        <dbReference type="Proteomes" id="UP001595699"/>
    </source>
</evidence>
<dbReference type="InterPro" id="IPR051450">
    <property type="entry name" value="Gfo/Idh/MocA_Oxidoreductases"/>
</dbReference>
<organism evidence="4 5">
    <name type="scientific">Tenggerimyces flavus</name>
    <dbReference type="NCBI Taxonomy" id="1708749"/>
    <lineage>
        <taxon>Bacteria</taxon>
        <taxon>Bacillati</taxon>
        <taxon>Actinomycetota</taxon>
        <taxon>Actinomycetes</taxon>
        <taxon>Propionibacteriales</taxon>
        <taxon>Nocardioidaceae</taxon>
        <taxon>Tenggerimyces</taxon>
    </lineage>
</organism>
<keyword evidence="5" id="KW-1185">Reference proteome</keyword>
<feature type="domain" description="Gfo/Idh/MocA-like oxidoreductase N-terminal" evidence="2">
    <location>
        <begin position="29"/>
        <end position="136"/>
    </location>
</feature>
<sequence length="422" mass="46322">MSTRYALVGLSKRGLDMFALPLLGRPASGDPADDLSAYGQLVSVTDVDKGRMAAFAERHAVNVPCYVSDAFDRMVDETKPHVVIVASPDHSHAQYAIAALERGLDVITEKPMTADCAQARAMLAAERASSGSIRVAHNVRHTARNRQLKRMVRDGLVGRVTNVDLLWSVDTCHGASYFHRWNRQRALSGGLSVHKSCHHLDLVNWLVDDVPRQVFAYGALNYYGPDSPHNPGKDLSPSEQRQRCPYQRRWATASAAADLPYDVQYPPDEQRYIYDEAIDIEDTYAAVIRFQRGASMTYTLSFSGPWEGYRLGISGTHGRIEASDVTFRDGGGETPESARITHYPMFGQPVSYVVPAAAGGHGGADPRLRHDLFAGPSEESVELGIVADGRAGAYAVATGEAIWRSVRDNRAYELAELLGEFD</sequence>
<dbReference type="Gene3D" id="3.30.360.10">
    <property type="entry name" value="Dihydrodipicolinate Reductase, domain 2"/>
    <property type="match status" value="1"/>
</dbReference>
<evidence type="ECO:0000256" key="1">
    <source>
        <dbReference type="ARBA" id="ARBA00010928"/>
    </source>
</evidence>
<accession>A0ABV7YMA3</accession>
<feature type="domain" description="Gfo/Idh/MocA-like oxidoreductase C-terminal" evidence="3">
    <location>
        <begin position="149"/>
        <end position="414"/>
    </location>
</feature>
<dbReference type="SUPFAM" id="SSF51735">
    <property type="entry name" value="NAD(P)-binding Rossmann-fold domains"/>
    <property type="match status" value="1"/>
</dbReference>
<evidence type="ECO:0000259" key="2">
    <source>
        <dbReference type="Pfam" id="PF01408"/>
    </source>
</evidence>
<dbReference type="Proteomes" id="UP001595699">
    <property type="component" value="Unassembled WGS sequence"/>
</dbReference>